<keyword evidence="4" id="KW-1185">Reference proteome</keyword>
<dbReference type="GO" id="GO:0043171">
    <property type="term" value="P:peptide catabolic process"/>
    <property type="evidence" value="ECO:0007669"/>
    <property type="project" value="TreeGrafter"/>
</dbReference>
<evidence type="ECO:0000256" key="1">
    <source>
        <dbReference type="ARBA" id="ARBA00022438"/>
    </source>
</evidence>
<dbReference type="Proteomes" id="UP000292052">
    <property type="component" value="Unassembled WGS sequence"/>
</dbReference>
<dbReference type="InterPro" id="IPR042097">
    <property type="entry name" value="Aminopeptidase_N-like_N_sf"/>
</dbReference>
<sequence>MNRGYEIYHLNEYVATAALGISTIVLGVNNADLKSQLSETSTVTEAPVTTTVKPQDMSKYRLPTSAVPASYDLYLYPDLKTGLFKGKVTAETTLKEATSSVVLHSNKLNVTDVTVDEEVAAFETDDVYELLIVRKRDGAQFSSGSKVTVTINFEGDMKNRIVGLYTSSYTNEEGQKR</sequence>
<accession>A0A482VNV5</accession>
<protein>
    <submittedName>
        <fullName evidence="3">Peptidase M1 domain containing protein</fullName>
    </submittedName>
</protein>
<dbReference type="GO" id="GO:0006508">
    <property type="term" value="P:proteolysis"/>
    <property type="evidence" value="ECO:0007669"/>
    <property type="project" value="TreeGrafter"/>
</dbReference>
<dbReference type="PANTHER" id="PTHR11533:SF276">
    <property type="entry name" value="GLUTAMYL AMINOPEPTIDASE"/>
    <property type="match status" value="1"/>
</dbReference>
<dbReference type="InterPro" id="IPR050344">
    <property type="entry name" value="Peptidase_M1_aminopeptidases"/>
</dbReference>
<organism evidence="3 4">
    <name type="scientific">Asbolus verrucosus</name>
    <name type="common">Desert ironclad beetle</name>
    <dbReference type="NCBI Taxonomy" id="1661398"/>
    <lineage>
        <taxon>Eukaryota</taxon>
        <taxon>Metazoa</taxon>
        <taxon>Ecdysozoa</taxon>
        <taxon>Arthropoda</taxon>
        <taxon>Hexapoda</taxon>
        <taxon>Insecta</taxon>
        <taxon>Pterygota</taxon>
        <taxon>Neoptera</taxon>
        <taxon>Endopterygota</taxon>
        <taxon>Coleoptera</taxon>
        <taxon>Polyphaga</taxon>
        <taxon>Cucujiformia</taxon>
        <taxon>Tenebrionidae</taxon>
        <taxon>Pimeliinae</taxon>
        <taxon>Asbolus</taxon>
    </lineage>
</organism>
<feature type="domain" description="Aminopeptidase N-like N-terminal" evidence="2">
    <location>
        <begin position="67"/>
        <end position="176"/>
    </location>
</feature>
<comment type="caution">
    <text evidence="3">The sequence shown here is derived from an EMBL/GenBank/DDBJ whole genome shotgun (WGS) entry which is preliminary data.</text>
</comment>
<evidence type="ECO:0000259" key="2">
    <source>
        <dbReference type="Pfam" id="PF17900"/>
    </source>
</evidence>
<dbReference type="PANTHER" id="PTHR11533">
    <property type="entry name" value="PROTEASE M1 ZINC METALLOPROTEASE"/>
    <property type="match status" value="1"/>
</dbReference>
<dbReference type="SUPFAM" id="SSF63737">
    <property type="entry name" value="Leukotriene A4 hydrolase N-terminal domain"/>
    <property type="match status" value="1"/>
</dbReference>
<dbReference type="AlphaFoldDB" id="A0A482VNV5"/>
<dbReference type="GO" id="GO:0016020">
    <property type="term" value="C:membrane"/>
    <property type="evidence" value="ECO:0007669"/>
    <property type="project" value="TreeGrafter"/>
</dbReference>
<keyword evidence="1" id="KW-0031">Aminopeptidase</keyword>
<dbReference type="OrthoDB" id="6750768at2759"/>
<dbReference type="GO" id="GO:0070006">
    <property type="term" value="F:metalloaminopeptidase activity"/>
    <property type="evidence" value="ECO:0007669"/>
    <property type="project" value="TreeGrafter"/>
</dbReference>
<dbReference type="GO" id="GO:0008270">
    <property type="term" value="F:zinc ion binding"/>
    <property type="evidence" value="ECO:0007669"/>
    <property type="project" value="TreeGrafter"/>
</dbReference>
<keyword evidence="1" id="KW-0378">Hydrolase</keyword>
<dbReference type="Gene3D" id="2.60.40.1730">
    <property type="entry name" value="tricorn interacting facor f3 domain"/>
    <property type="match status" value="1"/>
</dbReference>
<evidence type="ECO:0000313" key="4">
    <source>
        <dbReference type="Proteomes" id="UP000292052"/>
    </source>
</evidence>
<dbReference type="InterPro" id="IPR045357">
    <property type="entry name" value="Aminopeptidase_N-like_N"/>
</dbReference>
<evidence type="ECO:0000313" key="3">
    <source>
        <dbReference type="EMBL" id="RZC34562.1"/>
    </source>
</evidence>
<dbReference type="Pfam" id="PF17900">
    <property type="entry name" value="Peptidase_M1_N"/>
    <property type="match status" value="1"/>
</dbReference>
<keyword evidence="1" id="KW-0645">Protease</keyword>
<reference evidence="3 4" key="1">
    <citation type="submission" date="2017-03" db="EMBL/GenBank/DDBJ databases">
        <title>Genome of the blue death feigning beetle - Asbolus verrucosus.</title>
        <authorList>
            <person name="Rider S.D."/>
        </authorList>
    </citation>
    <scope>NUCLEOTIDE SEQUENCE [LARGE SCALE GENOMIC DNA]</scope>
    <source>
        <strain evidence="3">Butters</strain>
        <tissue evidence="3">Head and leg muscle</tissue>
    </source>
</reference>
<name>A0A482VNV5_ASBVE</name>
<dbReference type="GO" id="GO:0042277">
    <property type="term" value="F:peptide binding"/>
    <property type="evidence" value="ECO:0007669"/>
    <property type="project" value="TreeGrafter"/>
</dbReference>
<gene>
    <name evidence="3" type="ORF">BDFB_009434</name>
</gene>
<dbReference type="GO" id="GO:0005737">
    <property type="term" value="C:cytoplasm"/>
    <property type="evidence" value="ECO:0007669"/>
    <property type="project" value="TreeGrafter"/>
</dbReference>
<dbReference type="GO" id="GO:0005615">
    <property type="term" value="C:extracellular space"/>
    <property type="evidence" value="ECO:0007669"/>
    <property type="project" value="TreeGrafter"/>
</dbReference>
<proteinExistence type="predicted"/>
<dbReference type="EMBL" id="QDEB01078983">
    <property type="protein sequence ID" value="RZC34562.1"/>
    <property type="molecule type" value="Genomic_DNA"/>
</dbReference>